<dbReference type="GO" id="GO:0006950">
    <property type="term" value="P:response to stress"/>
    <property type="evidence" value="ECO:0007669"/>
    <property type="project" value="UniProtKB-ARBA"/>
</dbReference>
<dbReference type="STRING" id="4540.A0A3L6Q277"/>
<dbReference type="FunFam" id="3.30.420.40:FF:000465">
    <property type="entry name" value="Heat shock cognate 70 kDa protein 2"/>
    <property type="match status" value="1"/>
</dbReference>
<dbReference type="Gene3D" id="3.30.420.40">
    <property type="match status" value="2"/>
</dbReference>
<dbReference type="PANTHER" id="PTHR19375">
    <property type="entry name" value="HEAT SHOCK PROTEIN 70KDA"/>
    <property type="match status" value="1"/>
</dbReference>
<dbReference type="PRINTS" id="PR00301">
    <property type="entry name" value="HEATSHOCK70"/>
</dbReference>
<name>A0A3L6Q277_PANMI</name>
<comment type="similarity">
    <text evidence="2 6">Belongs to the heat shock protein 70 family.</text>
</comment>
<comment type="subcellular location">
    <subcellularLocation>
        <location evidence="1">Endoplasmic reticulum lumen</location>
    </subcellularLocation>
</comment>
<dbReference type="InterPro" id="IPR043129">
    <property type="entry name" value="ATPase_NBD"/>
</dbReference>
<evidence type="ECO:0000256" key="5">
    <source>
        <dbReference type="ARBA" id="ARBA00023016"/>
    </source>
</evidence>
<dbReference type="AlphaFoldDB" id="A0A3L6Q277"/>
<dbReference type="EMBL" id="PQIB02000014">
    <property type="protein sequence ID" value="RLM69583.1"/>
    <property type="molecule type" value="Genomic_DNA"/>
</dbReference>
<organism evidence="7 8">
    <name type="scientific">Panicum miliaceum</name>
    <name type="common">Proso millet</name>
    <name type="synonym">Broomcorn millet</name>
    <dbReference type="NCBI Taxonomy" id="4540"/>
    <lineage>
        <taxon>Eukaryota</taxon>
        <taxon>Viridiplantae</taxon>
        <taxon>Streptophyta</taxon>
        <taxon>Embryophyta</taxon>
        <taxon>Tracheophyta</taxon>
        <taxon>Spermatophyta</taxon>
        <taxon>Magnoliopsida</taxon>
        <taxon>Liliopsida</taxon>
        <taxon>Poales</taxon>
        <taxon>Poaceae</taxon>
        <taxon>PACMAD clade</taxon>
        <taxon>Panicoideae</taxon>
        <taxon>Panicodae</taxon>
        <taxon>Paniceae</taxon>
        <taxon>Panicinae</taxon>
        <taxon>Panicum</taxon>
        <taxon>Panicum sect. Panicum</taxon>
    </lineage>
</organism>
<dbReference type="GO" id="GO:0005788">
    <property type="term" value="C:endoplasmic reticulum lumen"/>
    <property type="evidence" value="ECO:0007669"/>
    <property type="project" value="UniProtKB-SubCell"/>
</dbReference>
<dbReference type="PROSITE" id="PS00297">
    <property type="entry name" value="HSP70_1"/>
    <property type="match status" value="1"/>
</dbReference>
<evidence type="ECO:0000313" key="7">
    <source>
        <dbReference type="EMBL" id="RLM69583.1"/>
    </source>
</evidence>
<dbReference type="InterPro" id="IPR013126">
    <property type="entry name" value="Hsp_70_fam"/>
</dbReference>
<sequence>MSGTGDSARTIGIDLGTTYCCVGFWQNGRVEIVPNEQGNRTTPSYVAFTDSKRLIGEAAKNQVARNPTNTVFDTKRLIGRRFTDDSVQTDIKLWPFKVISGPGDKPMIVVQYKGKERQFSAEEISSMLLIKMREIAEAYHGTTIKDAVVTVPACSTDSQRQGTRDAGAIAGLNVIRIISEPTAAAMAYGLDKKATSRGVENVLVFDLGGGTFDVSLLSIEEGIFEVMATAGDTHLGGEDFDNRMVNHFVREFMRKNKKDICDNPRALRRLRTACEKAKRILSSTAQTTIEIDCLYKGIDFYSTITRAMFEELNMDLFRKCMEPVEMCLRDADMEKNSVHDVVLVGGSSRIPRIQQLLQDFFNGKELCKSINPDEAVAYGAAVQGALLNGVDWNCENAKIIHDLLLLDATPLSLGLETDGGAMNVLIPRNTSIPTIKTVILSTDSDNQTAIFIRVYEGEGTRTCDNNLLGQFEFGNIPPAPKGVPRISVALGIDANGILDVSVEDETTGQKKKVILNKRFYFKS</sequence>
<dbReference type="InterPro" id="IPR018181">
    <property type="entry name" value="Heat_shock_70_CS"/>
</dbReference>
<dbReference type="InterPro" id="IPR029047">
    <property type="entry name" value="HSP70_peptide-bd_sf"/>
</dbReference>
<comment type="caution">
    <text evidence="7">The sequence shown here is derived from an EMBL/GenBank/DDBJ whole genome shotgun (WGS) entry which is preliminary data.</text>
</comment>
<gene>
    <name evidence="7" type="ORF">C2845_PM17G14510</name>
</gene>
<proteinExistence type="inferred from homology"/>
<dbReference type="PROSITE" id="PS01036">
    <property type="entry name" value="HSP70_3"/>
    <property type="match status" value="1"/>
</dbReference>
<evidence type="ECO:0000313" key="8">
    <source>
        <dbReference type="Proteomes" id="UP000275267"/>
    </source>
</evidence>
<dbReference type="Proteomes" id="UP000275267">
    <property type="component" value="Unassembled WGS sequence"/>
</dbReference>
<dbReference type="PROSITE" id="PS00329">
    <property type="entry name" value="HSP70_2"/>
    <property type="match status" value="1"/>
</dbReference>
<dbReference type="Pfam" id="PF00012">
    <property type="entry name" value="HSP70"/>
    <property type="match status" value="1"/>
</dbReference>
<evidence type="ECO:0000256" key="6">
    <source>
        <dbReference type="RuleBase" id="RU003322"/>
    </source>
</evidence>
<dbReference type="SUPFAM" id="SSF53067">
    <property type="entry name" value="Actin-like ATPase domain"/>
    <property type="match status" value="2"/>
</dbReference>
<dbReference type="OrthoDB" id="2401965at2759"/>
<keyword evidence="5" id="KW-0346">Stress response</keyword>
<dbReference type="FunFam" id="3.30.30.30:FF:000005">
    <property type="entry name" value="Heat shock protein ssb1"/>
    <property type="match status" value="1"/>
</dbReference>
<dbReference type="Gene3D" id="3.90.640.10">
    <property type="entry name" value="Actin, Chain A, domain 4"/>
    <property type="match status" value="1"/>
</dbReference>
<dbReference type="GO" id="GO:0140662">
    <property type="term" value="F:ATP-dependent protein folding chaperone"/>
    <property type="evidence" value="ECO:0007669"/>
    <property type="project" value="InterPro"/>
</dbReference>
<keyword evidence="8" id="KW-1185">Reference proteome</keyword>
<dbReference type="SUPFAM" id="SSF100920">
    <property type="entry name" value="Heat shock protein 70kD (HSP70), peptide-binding domain"/>
    <property type="match status" value="1"/>
</dbReference>
<dbReference type="Gene3D" id="3.30.30.30">
    <property type="match status" value="1"/>
</dbReference>
<reference evidence="8" key="1">
    <citation type="journal article" date="2019" name="Nat. Commun.">
        <title>The genome of broomcorn millet.</title>
        <authorList>
            <person name="Zou C."/>
            <person name="Miki D."/>
            <person name="Li D."/>
            <person name="Tang Q."/>
            <person name="Xiao L."/>
            <person name="Rajput S."/>
            <person name="Deng P."/>
            <person name="Jia W."/>
            <person name="Huang R."/>
            <person name="Zhang M."/>
            <person name="Sun Y."/>
            <person name="Hu J."/>
            <person name="Fu X."/>
            <person name="Schnable P.S."/>
            <person name="Li F."/>
            <person name="Zhang H."/>
            <person name="Feng B."/>
            <person name="Zhu X."/>
            <person name="Liu R."/>
            <person name="Schnable J.C."/>
            <person name="Zhu J.-K."/>
            <person name="Zhang H."/>
        </authorList>
    </citation>
    <scope>NUCLEOTIDE SEQUENCE [LARGE SCALE GENOMIC DNA]</scope>
</reference>
<dbReference type="CDD" id="cd10233">
    <property type="entry name" value="ASKHA_NBD_HSP70_HSPA1"/>
    <property type="match status" value="1"/>
</dbReference>
<keyword evidence="3 6" id="KW-0547">Nucleotide-binding</keyword>
<dbReference type="FunFam" id="3.90.640.10:FF:000002">
    <property type="entry name" value="Heat shock 70 kDa"/>
    <property type="match status" value="1"/>
</dbReference>
<dbReference type="FunFam" id="3.30.420.40:FF:000026">
    <property type="entry name" value="Heat shock protein 70"/>
    <property type="match status" value="1"/>
</dbReference>
<dbReference type="Gene3D" id="2.60.34.10">
    <property type="entry name" value="Substrate Binding Domain Of DNAk, Chain A, domain 1"/>
    <property type="match status" value="1"/>
</dbReference>
<accession>A0A3L6Q277</accession>
<keyword evidence="4 6" id="KW-0067">ATP-binding</keyword>
<dbReference type="GO" id="GO:0005524">
    <property type="term" value="F:ATP binding"/>
    <property type="evidence" value="ECO:0007669"/>
    <property type="project" value="UniProtKB-KW"/>
</dbReference>
<evidence type="ECO:0000256" key="2">
    <source>
        <dbReference type="ARBA" id="ARBA00007381"/>
    </source>
</evidence>
<evidence type="ECO:0000256" key="1">
    <source>
        <dbReference type="ARBA" id="ARBA00004319"/>
    </source>
</evidence>
<evidence type="ECO:0000256" key="4">
    <source>
        <dbReference type="ARBA" id="ARBA00022840"/>
    </source>
</evidence>
<protein>
    <submittedName>
        <fullName evidence="7">Hsp70</fullName>
    </submittedName>
</protein>
<evidence type="ECO:0000256" key="3">
    <source>
        <dbReference type="ARBA" id="ARBA00022741"/>
    </source>
</evidence>